<proteinExistence type="predicted"/>
<dbReference type="EMBL" id="JBJURJ010000006">
    <property type="protein sequence ID" value="MFM9328743.1"/>
    <property type="molecule type" value="Genomic_DNA"/>
</dbReference>
<dbReference type="Proteomes" id="UP001631969">
    <property type="component" value="Unassembled WGS sequence"/>
</dbReference>
<name>A0ACC7NVJ0_9BACL</name>
<reference evidence="1" key="1">
    <citation type="submission" date="2024-12" db="EMBL/GenBank/DDBJ databases">
        <authorList>
            <person name="Wu N."/>
        </authorList>
    </citation>
    <scope>NUCLEOTIDE SEQUENCE</scope>
    <source>
        <strain evidence="1">P15</strain>
    </source>
</reference>
<comment type="caution">
    <text evidence="1">The sequence shown here is derived from an EMBL/GenBank/DDBJ whole genome shotgun (WGS) entry which is preliminary data.</text>
</comment>
<evidence type="ECO:0000313" key="2">
    <source>
        <dbReference type="Proteomes" id="UP001631969"/>
    </source>
</evidence>
<organism evidence="1 2">
    <name type="scientific">Paenibacillus mesotrionivorans</name>
    <dbReference type="NCBI Taxonomy" id="3160968"/>
    <lineage>
        <taxon>Bacteria</taxon>
        <taxon>Bacillati</taxon>
        <taxon>Bacillota</taxon>
        <taxon>Bacilli</taxon>
        <taxon>Bacillales</taxon>
        <taxon>Paenibacillaceae</taxon>
        <taxon>Paenibacillus</taxon>
    </lineage>
</organism>
<gene>
    <name evidence="1" type="ORF">ACI1P1_10625</name>
</gene>
<evidence type="ECO:0000313" key="1">
    <source>
        <dbReference type="EMBL" id="MFM9328743.1"/>
    </source>
</evidence>
<keyword evidence="2" id="KW-1185">Reference proteome</keyword>
<protein>
    <submittedName>
        <fullName evidence="1">Uncharacterized protein</fullName>
    </submittedName>
</protein>
<accession>A0ACC7NVJ0</accession>
<sequence length="180" mass="20983">MKIRIIGPCGSGKSTVARMLSRQFGIAYHEIDNLMWDRSVPNVRHPEAVRNRMFQEILESEDWILEGVQHGWTMESFRQADWVLVLHPHVLVRDYRIIRRFIRSRTGLEQWNYKQSFSNLVKMVVEWNHGYDPAKILRLTEEFAAKRIVAAGSKELAAWMGSLMWEKDQAEGASVEQRGA</sequence>